<name>A0A5J4S045_9EUKA</name>
<feature type="non-terminal residue" evidence="3">
    <location>
        <position position="1"/>
    </location>
</feature>
<dbReference type="Proteomes" id="UP000324800">
    <property type="component" value="Unassembled WGS sequence"/>
</dbReference>
<feature type="non-terminal residue" evidence="3">
    <location>
        <position position="256"/>
    </location>
</feature>
<evidence type="ECO:0000256" key="2">
    <source>
        <dbReference type="SAM" id="MobiDB-lite"/>
    </source>
</evidence>
<dbReference type="EMBL" id="SNRW01041206">
    <property type="protein sequence ID" value="KAA6338740.1"/>
    <property type="molecule type" value="Genomic_DNA"/>
</dbReference>
<accession>A0A5J4S045</accession>
<feature type="region of interest" description="Disordered" evidence="2">
    <location>
        <begin position="196"/>
        <end position="221"/>
    </location>
</feature>
<feature type="compositionally biased region" description="Basic and acidic residues" evidence="2">
    <location>
        <begin position="196"/>
        <end position="217"/>
    </location>
</feature>
<protein>
    <submittedName>
        <fullName evidence="3">Uncharacterized protein</fullName>
    </submittedName>
</protein>
<organism evidence="3 4">
    <name type="scientific">Streblomastix strix</name>
    <dbReference type="NCBI Taxonomy" id="222440"/>
    <lineage>
        <taxon>Eukaryota</taxon>
        <taxon>Metamonada</taxon>
        <taxon>Preaxostyla</taxon>
        <taxon>Oxymonadida</taxon>
        <taxon>Streblomastigidae</taxon>
        <taxon>Streblomastix</taxon>
    </lineage>
</organism>
<gene>
    <name evidence="3" type="ORF">EZS28_052676</name>
</gene>
<evidence type="ECO:0000256" key="1">
    <source>
        <dbReference type="SAM" id="Coils"/>
    </source>
</evidence>
<evidence type="ECO:0000313" key="4">
    <source>
        <dbReference type="Proteomes" id="UP000324800"/>
    </source>
</evidence>
<keyword evidence="1" id="KW-0175">Coiled coil</keyword>
<reference evidence="3 4" key="1">
    <citation type="submission" date="2019-03" db="EMBL/GenBank/DDBJ databases">
        <title>Single cell metagenomics reveals metabolic interactions within the superorganism composed of flagellate Streblomastix strix and complex community of Bacteroidetes bacteria on its surface.</title>
        <authorList>
            <person name="Treitli S.C."/>
            <person name="Kolisko M."/>
            <person name="Husnik F."/>
            <person name="Keeling P."/>
            <person name="Hampl V."/>
        </authorList>
    </citation>
    <scope>NUCLEOTIDE SEQUENCE [LARGE SCALE GENOMIC DNA]</scope>
    <source>
        <strain evidence="3">ST1C</strain>
    </source>
</reference>
<dbReference type="AlphaFoldDB" id="A0A5J4S045"/>
<evidence type="ECO:0000313" key="3">
    <source>
        <dbReference type="EMBL" id="KAA6338740.1"/>
    </source>
</evidence>
<proteinExistence type="predicted"/>
<sequence>VGAAATQIRSLRAENDKLRREKNEIELKCKEQVIILEAQLQDEQEKCESIEQQYKKAEEQLRKEKNETVQLIDELEIEKKQKINAQQKEKEEMEKLIEKEKECLKIEQTLRHEIEIKKEMIEKSDDEERMKKIEIDKRRKVERELQQLILQNNQLKNNFERIQSEFEAETNLVAEFETKYYSEIKEKEREKKIALEEASKRQEAETKLRKEQKEKQKAINRAEAAERTITELNNQIITSLTDAKISREESEQEKKK</sequence>
<feature type="coiled-coil region" evidence="1">
    <location>
        <begin position="1"/>
        <end position="103"/>
    </location>
</feature>
<comment type="caution">
    <text evidence="3">The sequence shown here is derived from an EMBL/GenBank/DDBJ whole genome shotgun (WGS) entry which is preliminary data.</text>
</comment>